<dbReference type="AlphaFoldDB" id="A0A090LET7"/>
<evidence type="ECO:0000256" key="3">
    <source>
        <dbReference type="SAM" id="SignalP"/>
    </source>
</evidence>
<keyword evidence="2" id="KW-0472">Membrane</keyword>
<name>A0A090LET7_STRRB</name>
<dbReference type="WBParaSite" id="SRAE_2000132600.1">
    <property type="protein sequence ID" value="SRAE_2000132600.1"/>
    <property type="gene ID" value="WBGene00261529"/>
</dbReference>
<dbReference type="EMBL" id="LN609529">
    <property type="protein sequence ID" value="CEF66658.1"/>
    <property type="molecule type" value="Genomic_DNA"/>
</dbReference>
<evidence type="ECO:0000313" key="6">
    <source>
        <dbReference type="WBParaSite" id="SRAE_2000132600.1"/>
    </source>
</evidence>
<evidence type="ECO:0000313" key="7">
    <source>
        <dbReference type="WormBase" id="SRAE_2000132600"/>
    </source>
</evidence>
<keyword evidence="5" id="KW-1185">Reference proteome</keyword>
<gene>
    <name evidence="4 6 7" type="ORF">SRAE_2000132600</name>
</gene>
<feature type="transmembrane region" description="Helical" evidence="2">
    <location>
        <begin position="577"/>
        <end position="601"/>
    </location>
</feature>
<reference evidence="4 5" key="1">
    <citation type="submission" date="2014-09" db="EMBL/GenBank/DDBJ databases">
        <authorList>
            <person name="Martin A.A."/>
        </authorList>
    </citation>
    <scope>NUCLEOTIDE SEQUENCE</scope>
    <source>
        <strain evidence="5">ED321</strain>
        <strain evidence="4">ED321 Heterogonic</strain>
    </source>
</reference>
<reference evidence="6" key="2">
    <citation type="submission" date="2020-12" db="UniProtKB">
        <authorList>
            <consortium name="WormBaseParasite"/>
        </authorList>
    </citation>
    <scope>IDENTIFICATION</scope>
</reference>
<evidence type="ECO:0000256" key="2">
    <source>
        <dbReference type="SAM" id="Phobius"/>
    </source>
</evidence>
<feature type="compositionally biased region" description="Low complexity" evidence="1">
    <location>
        <begin position="669"/>
        <end position="679"/>
    </location>
</feature>
<keyword evidence="2" id="KW-0812">Transmembrane</keyword>
<evidence type="ECO:0000313" key="5">
    <source>
        <dbReference type="Proteomes" id="UP000035682"/>
    </source>
</evidence>
<organism evidence="4">
    <name type="scientific">Strongyloides ratti</name>
    <name type="common">Parasitic roundworm</name>
    <dbReference type="NCBI Taxonomy" id="34506"/>
    <lineage>
        <taxon>Eukaryota</taxon>
        <taxon>Metazoa</taxon>
        <taxon>Ecdysozoa</taxon>
        <taxon>Nematoda</taxon>
        <taxon>Chromadorea</taxon>
        <taxon>Rhabditida</taxon>
        <taxon>Tylenchina</taxon>
        <taxon>Panagrolaimomorpha</taxon>
        <taxon>Strongyloidoidea</taxon>
        <taxon>Strongyloididae</taxon>
        <taxon>Strongyloides</taxon>
    </lineage>
</organism>
<protein>
    <submittedName>
        <fullName evidence="4 6">Uncharacterized protein</fullName>
    </submittedName>
</protein>
<evidence type="ECO:0000256" key="1">
    <source>
        <dbReference type="SAM" id="MobiDB-lite"/>
    </source>
</evidence>
<feature type="signal peptide" evidence="3">
    <location>
        <begin position="1"/>
        <end position="19"/>
    </location>
</feature>
<dbReference type="Proteomes" id="UP000035682">
    <property type="component" value="Unplaced"/>
</dbReference>
<accession>A0A090LET7</accession>
<keyword evidence="3" id="KW-0732">Signal</keyword>
<dbReference type="CTD" id="36379023"/>
<keyword evidence="2" id="KW-1133">Transmembrane helix</keyword>
<dbReference type="GeneID" id="36379023"/>
<evidence type="ECO:0000313" key="4">
    <source>
        <dbReference type="EMBL" id="CEF66658.1"/>
    </source>
</evidence>
<feature type="compositionally biased region" description="Low complexity" evidence="1">
    <location>
        <begin position="623"/>
        <end position="662"/>
    </location>
</feature>
<feature type="region of interest" description="Disordered" evidence="1">
    <location>
        <begin position="623"/>
        <end position="679"/>
    </location>
</feature>
<dbReference type="RefSeq" id="XP_024505858.1">
    <property type="nucleotide sequence ID" value="XM_024652265.1"/>
</dbReference>
<proteinExistence type="predicted"/>
<sequence length="679" mass="78918">MIKFLITIVILINIPLVKTTSELFSITRTKQDGSIFNYEEEEIDFKKLKNLQINETSFSIIHFRNPKISNFTWYDNVELYVNQISKKYFIYYTASFKEGHDLKFLRVNKFICNIRQCDIGWFLVFKNETKGIMEGKDGVYHADYAILFVITSKDNHINLKTIEINNELMRLSICPYVNWVSKKGIIKFVPEDNIKDNGYFVKANDYAHIITPIFFIKVSESSFFICGKLKQPTKPDLNIGYKLKKSKVTVSFQNISDVVDYKIKCYDGEDSNDYYHFGYTPASEYYMNKNVVDKIDYGKNFKFYAGQIINIYKTKPFKKCLENANSETRLEDENVYENPRCSKRLPNKLNVTIFPVVDSLKFITYNKKNKVFLQYIEKKDMNKVSILKCLSKVDNEHIPHLDEFYSRYVHFSIIHDENNKVKQLPYSFEFNFSSSGMSYFGKYDCEIKSNVAKFDKKLVTVNKVFILPYNHTDVPLKEILVGKNGKVSCQKKYGSFSKLLRIKINFLEDDKEMETLSDFSKSTNKMHVTNKEIEYHLQDILNDFEIQCIYETIFETKFSTIQKIKILNENDSLSNKLFIIIIVSIVSGMVIIIVLIVTILIRRKRRINRQKIRRMMDLSINSSLSSSTSSVSTSSIKSRSLANSSQTNSNSGSKNSSTTQPPKTKKNTKTTNGNLGKGR</sequence>
<feature type="chain" id="PRO_5015030733" evidence="3">
    <location>
        <begin position="20"/>
        <end position="679"/>
    </location>
</feature>
<dbReference type="WormBase" id="SRAE_2000132600">
    <property type="protein sequence ID" value="SRP08401"/>
    <property type="gene ID" value="WBGene00261529"/>
</dbReference>